<proteinExistence type="predicted"/>
<reference evidence="7" key="2">
    <citation type="submission" date="2020-04" db="EMBL/GenBank/DDBJ databases">
        <authorList>
            <consortium name="NCBI Genome Project"/>
        </authorList>
    </citation>
    <scope>NUCLEOTIDE SEQUENCE</scope>
    <source>
        <strain evidence="7">CBS 342.82</strain>
    </source>
</reference>
<dbReference type="OrthoDB" id="2017576at2759"/>
<sequence length="259" mass="29787">MPKHPQWFKTISTRTVTNATPAVHIVPREQVNHQSQIHRRMPRGRDECWQEVDRELAEESGKRHPRVTCRHCGTSWTSNEKGRVVEHLQRCTELPESLWRTYQPHRLDPSLPTAQELQAQQRARTRVGHGAMTATDQDNATAACAQWINAAGLNMSITEHPAFRAFMNTLRPAYKVPDRHQLNRALVDAPLMMIAYLADPQERQRRPAILDSNEESQSRSLQTFLLKYCDNQAQDAARLLGMLSLLRIKQGPFNNDMNR</sequence>
<dbReference type="PANTHER" id="PTHR46481:SF10">
    <property type="entry name" value="ZINC FINGER BED DOMAIN-CONTAINING PROTEIN 39"/>
    <property type="match status" value="1"/>
</dbReference>
<evidence type="ECO:0000256" key="4">
    <source>
        <dbReference type="ARBA" id="ARBA00022833"/>
    </source>
</evidence>
<evidence type="ECO:0000256" key="1">
    <source>
        <dbReference type="ARBA" id="ARBA00004123"/>
    </source>
</evidence>
<dbReference type="RefSeq" id="XP_033461022.1">
    <property type="nucleotide sequence ID" value="XM_033606978.1"/>
</dbReference>
<dbReference type="GO" id="GO:0008270">
    <property type="term" value="F:zinc ion binding"/>
    <property type="evidence" value="ECO:0007669"/>
    <property type="project" value="UniProtKB-KW"/>
</dbReference>
<organism evidence="7">
    <name type="scientific">Dissoconium aciculare CBS 342.82</name>
    <dbReference type="NCBI Taxonomy" id="1314786"/>
    <lineage>
        <taxon>Eukaryota</taxon>
        <taxon>Fungi</taxon>
        <taxon>Dikarya</taxon>
        <taxon>Ascomycota</taxon>
        <taxon>Pezizomycotina</taxon>
        <taxon>Dothideomycetes</taxon>
        <taxon>Dothideomycetidae</taxon>
        <taxon>Mycosphaerellales</taxon>
        <taxon>Dissoconiaceae</taxon>
        <taxon>Dissoconium</taxon>
    </lineage>
</organism>
<evidence type="ECO:0000313" key="6">
    <source>
        <dbReference type="Proteomes" id="UP000504637"/>
    </source>
</evidence>
<comment type="subcellular location">
    <subcellularLocation>
        <location evidence="1">Nucleus</location>
    </subcellularLocation>
</comment>
<name>A0A6J3M7E5_9PEZI</name>
<accession>A0A6J3M7E5</accession>
<keyword evidence="2" id="KW-0479">Metal-binding</keyword>
<dbReference type="AlphaFoldDB" id="A0A6J3M7E5"/>
<dbReference type="Proteomes" id="UP000504637">
    <property type="component" value="Unplaced"/>
</dbReference>
<evidence type="ECO:0008006" key="8">
    <source>
        <dbReference type="Google" id="ProtNLM"/>
    </source>
</evidence>
<evidence type="ECO:0000313" key="7">
    <source>
        <dbReference type="RefSeq" id="XP_033461022.1"/>
    </source>
</evidence>
<dbReference type="PANTHER" id="PTHR46481">
    <property type="entry name" value="ZINC FINGER BED DOMAIN-CONTAINING PROTEIN 4"/>
    <property type="match status" value="1"/>
</dbReference>
<dbReference type="GO" id="GO:0005634">
    <property type="term" value="C:nucleus"/>
    <property type="evidence" value="ECO:0007669"/>
    <property type="project" value="UniProtKB-SubCell"/>
</dbReference>
<dbReference type="GeneID" id="54364778"/>
<gene>
    <name evidence="7" type="ORF">K489DRAFT_399933</name>
</gene>
<reference evidence="7" key="1">
    <citation type="submission" date="2020-01" db="EMBL/GenBank/DDBJ databases">
        <authorList>
            <consortium name="DOE Joint Genome Institute"/>
            <person name="Haridas S."/>
            <person name="Albert R."/>
            <person name="Binder M."/>
            <person name="Bloem J."/>
            <person name="Labutti K."/>
            <person name="Salamov A."/>
            <person name="Andreopoulos B."/>
            <person name="Baker S.E."/>
            <person name="Barry K."/>
            <person name="Bills G."/>
            <person name="Bluhm B.H."/>
            <person name="Cannon C."/>
            <person name="Castanera R."/>
            <person name="Culley D.E."/>
            <person name="Daum C."/>
            <person name="Ezra D."/>
            <person name="Gonzalez J.B."/>
            <person name="Henrissat B."/>
            <person name="Kuo A."/>
            <person name="Liang C."/>
            <person name="Lipzen A."/>
            <person name="Lutzoni F."/>
            <person name="Magnuson J."/>
            <person name="Mondo S."/>
            <person name="Nolan M."/>
            <person name="Ohm R."/>
            <person name="Pangilinan J."/>
            <person name="Park H.-J."/>
            <person name="Ramirez L."/>
            <person name="Alfaro M."/>
            <person name="Sun H."/>
            <person name="Tritt A."/>
            <person name="Yoshinaga Y."/>
            <person name="Zwiers L.-H."/>
            <person name="Turgeon B.G."/>
            <person name="Goodwin S.B."/>
            <person name="Spatafora J.W."/>
            <person name="Crous P.W."/>
            <person name="Grigoriev I.V."/>
        </authorList>
    </citation>
    <scope>NUCLEOTIDE SEQUENCE</scope>
    <source>
        <strain evidence="7">CBS 342.82</strain>
    </source>
</reference>
<evidence type="ECO:0000256" key="2">
    <source>
        <dbReference type="ARBA" id="ARBA00022723"/>
    </source>
</evidence>
<reference evidence="7" key="3">
    <citation type="submission" date="2025-08" db="UniProtKB">
        <authorList>
            <consortium name="RefSeq"/>
        </authorList>
    </citation>
    <scope>IDENTIFICATION</scope>
    <source>
        <strain evidence="7">CBS 342.82</strain>
    </source>
</reference>
<evidence type="ECO:0000256" key="5">
    <source>
        <dbReference type="ARBA" id="ARBA00023242"/>
    </source>
</evidence>
<dbReference type="InterPro" id="IPR052035">
    <property type="entry name" value="ZnF_BED_domain_contain"/>
</dbReference>
<protein>
    <recommendedName>
        <fullName evidence="8">BED-type domain-containing protein</fullName>
    </recommendedName>
</protein>
<keyword evidence="5" id="KW-0539">Nucleus</keyword>
<keyword evidence="6" id="KW-1185">Reference proteome</keyword>
<keyword evidence="4" id="KW-0862">Zinc</keyword>
<evidence type="ECO:0000256" key="3">
    <source>
        <dbReference type="ARBA" id="ARBA00022771"/>
    </source>
</evidence>
<keyword evidence="3" id="KW-0863">Zinc-finger</keyword>